<protein>
    <submittedName>
        <fullName evidence="2">Uncharacterized protein</fullName>
    </submittedName>
</protein>
<evidence type="ECO:0000313" key="3">
    <source>
        <dbReference type="Proteomes" id="UP000316649"/>
    </source>
</evidence>
<gene>
    <name evidence="2" type="ORF">FHP88_08675</name>
</gene>
<proteinExistence type="predicted"/>
<dbReference type="EMBL" id="VMNH01000008">
    <property type="protein sequence ID" value="TVO75557.1"/>
    <property type="molecule type" value="Genomic_DNA"/>
</dbReference>
<comment type="caution">
    <text evidence="2">The sequence shown here is derived from an EMBL/GenBank/DDBJ whole genome shotgun (WGS) entry which is preliminary data.</text>
</comment>
<reference evidence="2 3" key="1">
    <citation type="submission" date="2019-07" db="EMBL/GenBank/DDBJ databases">
        <title>The pathways for chlorine oxyanion respiration interact through the shared metabolite chlorate.</title>
        <authorList>
            <person name="Barnum T.P."/>
            <person name="Cheng Y."/>
            <person name="Hill K.A."/>
            <person name="Lucas L.N."/>
            <person name="Carlson H.K."/>
            <person name="Coates J.D."/>
        </authorList>
    </citation>
    <scope>NUCLEOTIDE SEQUENCE [LARGE SCALE GENOMIC DNA]</scope>
    <source>
        <strain evidence="2 3">BK-1</strain>
    </source>
</reference>
<dbReference type="AlphaFoldDB" id="A0A558DX23"/>
<dbReference type="Proteomes" id="UP000316649">
    <property type="component" value="Unassembled WGS sequence"/>
</dbReference>
<organism evidence="2 3">
    <name type="scientific">Sedimenticola selenatireducens</name>
    <dbReference type="NCBI Taxonomy" id="191960"/>
    <lineage>
        <taxon>Bacteria</taxon>
        <taxon>Pseudomonadati</taxon>
        <taxon>Pseudomonadota</taxon>
        <taxon>Gammaproteobacteria</taxon>
        <taxon>Chromatiales</taxon>
        <taxon>Sedimenticolaceae</taxon>
        <taxon>Sedimenticola</taxon>
    </lineage>
</organism>
<feature type="region of interest" description="Disordered" evidence="1">
    <location>
        <begin position="1"/>
        <end position="21"/>
    </location>
</feature>
<sequence length="137" mass="15525">MNDDWLTDSFKSEDETEETPLSLDHQGIPILNEIVDPESIQTELPINTLQQDLIFLTSEPTNQDEQARKKQALIRSELIEEIRTELLAAIETTSQAVADKIRDDLTATLRDTLTEAVEKRLQAISEVETDNTDHPKP</sequence>
<name>A0A558DX23_9GAMM</name>
<keyword evidence="3" id="KW-1185">Reference proteome</keyword>
<evidence type="ECO:0000313" key="2">
    <source>
        <dbReference type="EMBL" id="TVO75557.1"/>
    </source>
</evidence>
<evidence type="ECO:0000256" key="1">
    <source>
        <dbReference type="SAM" id="MobiDB-lite"/>
    </source>
</evidence>
<dbReference type="RefSeq" id="WP_144358647.1">
    <property type="nucleotide sequence ID" value="NZ_VMNH01000008.1"/>
</dbReference>
<accession>A0A558DX23</accession>